<proteinExistence type="inferred from homology"/>
<dbReference type="SUPFAM" id="SSF50685">
    <property type="entry name" value="Barwin-like endoglucanases"/>
    <property type="match status" value="1"/>
</dbReference>
<dbReference type="PRINTS" id="PR00094">
    <property type="entry name" value="ADENYLTKNASE"/>
</dbReference>
<dbReference type="FunFam" id="3.40.50.300:FF:000106">
    <property type="entry name" value="Adenylate kinase mitochondrial"/>
    <property type="match status" value="1"/>
</dbReference>
<dbReference type="CDD" id="cd22191">
    <property type="entry name" value="DPBB_RlpA_EXP_N-like"/>
    <property type="match status" value="1"/>
</dbReference>
<dbReference type="GO" id="GO:0005524">
    <property type="term" value="F:ATP binding"/>
    <property type="evidence" value="ECO:0007669"/>
    <property type="project" value="InterPro"/>
</dbReference>
<dbReference type="HAMAP" id="MF_00235">
    <property type="entry name" value="Adenylate_kinase_Adk"/>
    <property type="match status" value="1"/>
</dbReference>
<reference evidence="8" key="1">
    <citation type="submission" date="2023-11" db="EMBL/GenBank/DDBJ databases">
        <authorList>
            <person name="De Vega J J."/>
            <person name="De Vega J J."/>
        </authorList>
    </citation>
    <scope>NUCLEOTIDE SEQUENCE</scope>
</reference>
<feature type="compositionally biased region" description="Low complexity" evidence="4">
    <location>
        <begin position="207"/>
        <end position="295"/>
    </location>
</feature>
<dbReference type="Pfam" id="PF05191">
    <property type="entry name" value="ADK_lid"/>
    <property type="match status" value="1"/>
</dbReference>
<organism evidence="8 9">
    <name type="scientific">Mycena citricolor</name>
    <dbReference type="NCBI Taxonomy" id="2018698"/>
    <lineage>
        <taxon>Eukaryota</taxon>
        <taxon>Fungi</taxon>
        <taxon>Dikarya</taxon>
        <taxon>Basidiomycota</taxon>
        <taxon>Agaricomycotina</taxon>
        <taxon>Agaricomycetes</taxon>
        <taxon>Agaricomycetidae</taxon>
        <taxon>Agaricales</taxon>
        <taxon>Marasmiineae</taxon>
        <taxon>Mycenaceae</taxon>
        <taxon>Mycena</taxon>
    </lineage>
</organism>
<dbReference type="InterPro" id="IPR006259">
    <property type="entry name" value="Adenyl_kin_sub"/>
</dbReference>
<dbReference type="NCBIfam" id="TIGR01351">
    <property type="entry name" value="adk"/>
    <property type="match status" value="1"/>
</dbReference>
<feature type="signal peptide" evidence="5">
    <location>
        <begin position="1"/>
        <end position="18"/>
    </location>
</feature>
<evidence type="ECO:0000256" key="3">
    <source>
        <dbReference type="ARBA" id="ARBA00022777"/>
    </source>
</evidence>
<dbReference type="Pfam" id="PF01370">
    <property type="entry name" value="Epimerase"/>
    <property type="match status" value="1"/>
</dbReference>
<keyword evidence="9" id="KW-1185">Reference proteome</keyword>
<dbReference type="EMBL" id="CAVNYO010000419">
    <property type="protein sequence ID" value="CAK5277397.1"/>
    <property type="molecule type" value="Genomic_DNA"/>
</dbReference>
<keyword evidence="3" id="KW-0418">Kinase</keyword>
<evidence type="ECO:0000313" key="9">
    <source>
        <dbReference type="Proteomes" id="UP001295794"/>
    </source>
</evidence>
<keyword evidence="2" id="KW-0547">Nucleotide-binding</keyword>
<evidence type="ECO:0008006" key="10">
    <source>
        <dbReference type="Google" id="ProtNLM"/>
    </source>
</evidence>
<dbReference type="PANTHER" id="PTHR23359">
    <property type="entry name" value="NUCLEOTIDE KINASE"/>
    <property type="match status" value="1"/>
</dbReference>
<dbReference type="AlphaFoldDB" id="A0AAD2HNT1"/>
<feature type="chain" id="PRO_5042137143" description="Adenylate kinase" evidence="5">
    <location>
        <begin position="19"/>
        <end position="996"/>
    </location>
</feature>
<dbReference type="InterPro" id="IPR001509">
    <property type="entry name" value="Epimerase_deHydtase"/>
</dbReference>
<evidence type="ECO:0000313" key="8">
    <source>
        <dbReference type="EMBL" id="CAK5277397.1"/>
    </source>
</evidence>
<evidence type="ECO:0000259" key="6">
    <source>
        <dbReference type="Pfam" id="PF01370"/>
    </source>
</evidence>
<keyword evidence="5" id="KW-0732">Signal</keyword>
<evidence type="ECO:0000256" key="1">
    <source>
        <dbReference type="ARBA" id="ARBA00022679"/>
    </source>
</evidence>
<dbReference type="InterPro" id="IPR033690">
    <property type="entry name" value="Adenylat_kinase_CS"/>
</dbReference>
<accession>A0AAD2HNT1</accession>
<dbReference type="GO" id="GO:0004017">
    <property type="term" value="F:AMP kinase activity"/>
    <property type="evidence" value="ECO:0007669"/>
    <property type="project" value="InterPro"/>
</dbReference>
<dbReference type="Pfam" id="PF00406">
    <property type="entry name" value="ADK"/>
    <property type="match status" value="1"/>
</dbReference>
<comment type="caution">
    <text evidence="8">The sequence shown here is derived from an EMBL/GenBank/DDBJ whole genome shotgun (WGS) entry which is preliminary data.</text>
</comment>
<dbReference type="Gene3D" id="3.40.50.300">
    <property type="entry name" value="P-loop containing nucleotide triphosphate hydrolases"/>
    <property type="match status" value="1"/>
</dbReference>
<feature type="domain" description="Adenylate kinase active site lid" evidence="7">
    <location>
        <begin position="850"/>
        <end position="885"/>
    </location>
</feature>
<protein>
    <recommendedName>
        <fullName evidence="10">Adenylate kinase</fullName>
    </recommendedName>
</protein>
<feature type="domain" description="NAD-dependent epimerase/dehydratase" evidence="6">
    <location>
        <begin position="429"/>
        <end position="487"/>
    </location>
</feature>
<evidence type="ECO:0000256" key="2">
    <source>
        <dbReference type="ARBA" id="ARBA00022741"/>
    </source>
</evidence>
<dbReference type="InterPro" id="IPR027417">
    <property type="entry name" value="P-loop_NTPase"/>
</dbReference>
<gene>
    <name evidence="8" type="ORF">MYCIT1_LOCUS26398</name>
</gene>
<keyword evidence="1" id="KW-0808">Transferase</keyword>
<dbReference type="PROSITE" id="PS00113">
    <property type="entry name" value="ADENYLATE_KINASE"/>
    <property type="match status" value="1"/>
</dbReference>
<feature type="compositionally biased region" description="Acidic residues" evidence="4">
    <location>
        <begin position="162"/>
        <end position="192"/>
    </location>
</feature>
<dbReference type="InterPro" id="IPR007862">
    <property type="entry name" value="Adenylate_kinase_lid-dom"/>
</dbReference>
<dbReference type="InterPro" id="IPR000850">
    <property type="entry name" value="Adenylat/UMP-CMP_kin"/>
</dbReference>
<dbReference type="Proteomes" id="UP001295794">
    <property type="component" value="Unassembled WGS sequence"/>
</dbReference>
<feature type="region of interest" description="Disordered" evidence="4">
    <location>
        <begin position="154"/>
        <end position="296"/>
    </location>
</feature>
<dbReference type="SUPFAM" id="SSF51735">
    <property type="entry name" value="NAD(P)-binding Rossmann-fold domains"/>
    <property type="match status" value="1"/>
</dbReference>
<dbReference type="InterPro" id="IPR036291">
    <property type="entry name" value="NAD(P)-bd_dom_sf"/>
</dbReference>
<sequence>MFALASSTVLALALLSSAHSMDHMRHARAAMSRRATPPPGWAFGYLEDYNTYHDRYMAIGCENKHSSPFFDFCCHPMLSTETVEKNRNACCAVNATVACPGTSPSTSAVTVVPTSTAAVAKSSTAAVAKSSTAAVAKSSTAAVAKASTAALATSSAASSAGDDGEDCDDGGDDSGSAEDGNDGDLEDCDDGSGSDASSSTHEVSSIPSPQATSSTTHATTTHTSSKDTTTSTHTTTQATQPVQAVAPDPSTTSTKPAAPTTTHQVAPTTTTTKSTPTTTPTPTTTTTTASNPTSTGQVFTGGHGTWFTQNGVAGGQIFVSNASSVLSLIGSAACGTVHKDSDLIVALDTAMYKNGDNCGRKIQITNLANGQTVDATVADECPTCDNNTSVDMSEAVFTKLAALSVGLINNSPRWIKFLPEAFMLPPARVVVFGGNGFIGSAVCRAALARGLEVTSISSSGRPFQTAKGHTPAWTSRVSWQRGDALEHKSYAHHLDGAFGVVHSLGILLEDAGYKRAVREGDLPTLLRAVLGGRNPLDTETPTYEKMNRDAALRVFEAFQSSSAPVGGGARPFVFISAADVFRPWVPARYIETKRAAEVEIEERLAGHEASFRGVYLRPGLVYHAHQRPITTPAAALLDLTSSAHELLPAQLQGSLRAVLAQLPRVSSSTPSPVVSLANALVTKPIHVDHVATAAVKACLDGDIRGVMEVDRMRDLVGWNTAKTVDTLDPHVPGAGKGTLSSRLVKKYTGITTISTGDLLRQHIAERTDIGREAEEIVAQGKLLPDEVMLKVVTSQLDGLRNKHWILDGFPRTLGQGELLDAHLGKQGMPLTLVVNLDVPDEVILSRISDRWVHLPSGRVYNVSYNPPKVDGFDDVTGEPLMKRPDDNPETFARRLQQFYASTSPLLAYYAKSANRRHRLPGTTRKQHPHQLVFPHSHTLLLRTLSGSTSDEIWPQLDALVRTEFPSLKEAGPTLDVRRRHSLSEAVLASSDPRTTF</sequence>
<dbReference type="Gene3D" id="3.40.50.720">
    <property type="entry name" value="NAD(P)-binding Rossmann-like Domain"/>
    <property type="match status" value="1"/>
</dbReference>
<dbReference type="InterPro" id="IPR036908">
    <property type="entry name" value="RlpA-like_sf"/>
</dbReference>
<evidence type="ECO:0000256" key="5">
    <source>
        <dbReference type="SAM" id="SignalP"/>
    </source>
</evidence>
<evidence type="ECO:0000256" key="4">
    <source>
        <dbReference type="SAM" id="MobiDB-lite"/>
    </source>
</evidence>
<evidence type="ECO:0000259" key="7">
    <source>
        <dbReference type="Pfam" id="PF05191"/>
    </source>
</evidence>
<dbReference type="CDD" id="cd01428">
    <property type="entry name" value="ADK"/>
    <property type="match status" value="1"/>
</dbReference>
<dbReference type="Gene3D" id="2.40.40.10">
    <property type="entry name" value="RlpA-like domain"/>
    <property type="match status" value="1"/>
</dbReference>
<dbReference type="SUPFAM" id="SSF52540">
    <property type="entry name" value="P-loop containing nucleoside triphosphate hydrolases"/>
    <property type="match status" value="1"/>
</dbReference>
<name>A0AAD2HNT1_9AGAR</name>